<protein>
    <recommendedName>
        <fullName evidence="4">Tyrosine-protein kinase ephrin type A/B receptor-like domain-containing protein</fullName>
    </recommendedName>
</protein>
<keyword evidence="1" id="KW-1133">Transmembrane helix</keyword>
<sequence>MPSKAEVSLFIARPELIEVLWNEEGQQGCLPCSNGTTTRLLLICISNETFQKCPESSGGGESFIQDGAACTSCGEGLLCPIGSTLEKLRNASGEEDPQVLEGYNADPLNPLHVYRCRVNCPGGRPGTCTGGHVGLTCGECSSGHFSIGDGCSACGGEIVGLWILAIALFVAGIISFHYLLSSPYSSKASVLTCTTCTLGMTVAVFQNLGIFKTVDIPWPKELADFLAVFRVFLLDLDHLGFSCLAGGPVQRYASSCVAFFAVIGGLFTMTVLTNLLLPERLSQWKWQKWKAMSTTGQFLQVGFTTMANVSLLPFVCIRHPSGQEGVLKYTSIFCGSPEHAVMQVFGSFTLGLCSLFLAACFYAAWQAPVWSGMAKQGAIRFLIFRFRPDVWWYGITLLTRGPLLSLPVVFAPNYPVIQLVCLLAIMLASFFAQLWFLPWKAPILNLVDGITNAQLIVLLGLGLGRVEADGPSVSFLDYVASITSASITTLLLFLMLLALLSLCYRKGLGSGAGELRVMSFGRNLGIF</sequence>
<evidence type="ECO:0008006" key="4">
    <source>
        <dbReference type="Google" id="ProtNLM"/>
    </source>
</evidence>
<feature type="transmembrane region" description="Helical" evidence="1">
    <location>
        <begin position="340"/>
        <end position="365"/>
    </location>
</feature>
<keyword evidence="1" id="KW-0812">Transmembrane</keyword>
<gene>
    <name evidence="2" type="ORF">SNAT2548_LOCUS31352</name>
</gene>
<feature type="transmembrane region" description="Helical" evidence="1">
    <location>
        <begin position="390"/>
        <end position="410"/>
    </location>
</feature>
<proteinExistence type="predicted"/>
<feature type="transmembrane region" description="Helical" evidence="1">
    <location>
        <begin position="191"/>
        <end position="211"/>
    </location>
</feature>
<name>A0A812U902_9DINO</name>
<dbReference type="Proteomes" id="UP000604046">
    <property type="component" value="Unassembled WGS sequence"/>
</dbReference>
<keyword evidence="3" id="KW-1185">Reference proteome</keyword>
<feature type="transmembrane region" description="Helical" evidence="1">
    <location>
        <begin position="478"/>
        <end position="500"/>
    </location>
</feature>
<feature type="transmembrane region" description="Helical" evidence="1">
    <location>
        <begin position="443"/>
        <end position="466"/>
    </location>
</feature>
<comment type="caution">
    <text evidence="2">The sequence shown here is derived from an EMBL/GenBank/DDBJ whole genome shotgun (WGS) entry which is preliminary data.</text>
</comment>
<reference evidence="2" key="1">
    <citation type="submission" date="2021-02" db="EMBL/GenBank/DDBJ databases">
        <authorList>
            <person name="Dougan E. K."/>
            <person name="Rhodes N."/>
            <person name="Thang M."/>
            <person name="Chan C."/>
        </authorList>
    </citation>
    <scope>NUCLEOTIDE SEQUENCE</scope>
</reference>
<evidence type="ECO:0000313" key="3">
    <source>
        <dbReference type="Proteomes" id="UP000604046"/>
    </source>
</evidence>
<feature type="transmembrane region" description="Helical" evidence="1">
    <location>
        <begin position="257"/>
        <end position="277"/>
    </location>
</feature>
<keyword evidence="1" id="KW-0472">Membrane</keyword>
<accession>A0A812U902</accession>
<dbReference type="EMBL" id="CAJNDS010002654">
    <property type="protein sequence ID" value="CAE7557253.1"/>
    <property type="molecule type" value="Genomic_DNA"/>
</dbReference>
<organism evidence="2 3">
    <name type="scientific">Symbiodinium natans</name>
    <dbReference type="NCBI Taxonomy" id="878477"/>
    <lineage>
        <taxon>Eukaryota</taxon>
        <taxon>Sar</taxon>
        <taxon>Alveolata</taxon>
        <taxon>Dinophyceae</taxon>
        <taxon>Suessiales</taxon>
        <taxon>Symbiodiniaceae</taxon>
        <taxon>Symbiodinium</taxon>
    </lineage>
</organism>
<feature type="transmembrane region" description="Helical" evidence="1">
    <location>
        <begin position="416"/>
        <end position="436"/>
    </location>
</feature>
<evidence type="ECO:0000256" key="1">
    <source>
        <dbReference type="SAM" id="Phobius"/>
    </source>
</evidence>
<feature type="transmembrane region" description="Helical" evidence="1">
    <location>
        <begin position="298"/>
        <end position="320"/>
    </location>
</feature>
<dbReference type="OrthoDB" id="448730at2759"/>
<feature type="transmembrane region" description="Helical" evidence="1">
    <location>
        <begin position="159"/>
        <end position="179"/>
    </location>
</feature>
<evidence type="ECO:0000313" key="2">
    <source>
        <dbReference type="EMBL" id="CAE7557253.1"/>
    </source>
</evidence>
<dbReference type="AlphaFoldDB" id="A0A812U902"/>